<accession>X1T2C8</accession>
<proteinExistence type="predicted"/>
<organism evidence="1">
    <name type="scientific">marine sediment metagenome</name>
    <dbReference type="NCBI Taxonomy" id="412755"/>
    <lineage>
        <taxon>unclassified sequences</taxon>
        <taxon>metagenomes</taxon>
        <taxon>ecological metagenomes</taxon>
    </lineage>
</organism>
<dbReference type="AlphaFoldDB" id="X1T2C8"/>
<sequence length="97" mass="11343">VERNLKGLAPEDLDMAFHTMPKLLQRKEPTRMTPHRTSTRSNLAAAAHYWNQILNQTQRTEWNENAKTITVKNHFGKATKISGFNLFCRSYTKKRKK</sequence>
<protein>
    <submittedName>
        <fullName evidence="1">Uncharacterized protein</fullName>
    </submittedName>
</protein>
<name>X1T2C8_9ZZZZ</name>
<comment type="caution">
    <text evidence="1">The sequence shown here is derived from an EMBL/GenBank/DDBJ whole genome shotgun (WGS) entry which is preliminary data.</text>
</comment>
<evidence type="ECO:0000313" key="1">
    <source>
        <dbReference type="EMBL" id="GAI85526.1"/>
    </source>
</evidence>
<feature type="non-terminal residue" evidence="1">
    <location>
        <position position="1"/>
    </location>
</feature>
<gene>
    <name evidence="1" type="ORF">S12H4_17488</name>
</gene>
<reference evidence="1" key="1">
    <citation type="journal article" date="2014" name="Front. Microbiol.">
        <title>High frequency of phylogenetically diverse reductive dehalogenase-homologous genes in deep subseafloor sedimentary metagenomes.</title>
        <authorList>
            <person name="Kawai M."/>
            <person name="Futagami T."/>
            <person name="Toyoda A."/>
            <person name="Takaki Y."/>
            <person name="Nishi S."/>
            <person name="Hori S."/>
            <person name="Arai W."/>
            <person name="Tsubouchi T."/>
            <person name="Morono Y."/>
            <person name="Uchiyama I."/>
            <person name="Ito T."/>
            <person name="Fujiyama A."/>
            <person name="Inagaki F."/>
            <person name="Takami H."/>
        </authorList>
    </citation>
    <scope>NUCLEOTIDE SEQUENCE</scope>
    <source>
        <strain evidence="1">Expedition CK06-06</strain>
    </source>
</reference>
<dbReference type="EMBL" id="BARW01008554">
    <property type="protein sequence ID" value="GAI85526.1"/>
    <property type="molecule type" value="Genomic_DNA"/>
</dbReference>